<dbReference type="Gene3D" id="3.30.470.20">
    <property type="entry name" value="ATP-grasp fold, B domain"/>
    <property type="match status" value="1"/>
</dbReference>
<name>A0AAJ7S603_9HYME</name>
<dbReference type="AlphaFoldDB" id="A0AAJ7S603"/>
<evidence type="ECO:0000256" key="4">
    <source>
        <dbReference type="SAM" id="MobiDB-lite"/>
    </source>
</evidence>
<dbReference type="GO" id="GO:0000226">
    <property type="term" value="P:microtubule cytoskeleton organization"/>
    <property type="evidence" value="ECO:0007669"/>
    <property type="project" value="TreeGrafter"/>
</dbReference>
<dbReference type="GO" id="GO:0036064">
    <property type="term" value="C:ciliary basal body"/>
    <property type="evidence" value="ECO:0007669"/>
    <property type="project" value="TreeGrafter"/>
</dbReference>
<evidence type="ECO:0000256" key="2">
    <source>
        <dbReference type="ARBA" id="ARBA00022741"/>
    </source>
</evidence>
<dbReference type="InterPro" id="IPR004344">
    <property type="entry name" value="TTL/TTLL_fam"/>
</dbReference>
<keyword evidence="2" id="KW-0547">Nucleotide-binding</keyword>
<dbReference type="GO" id="GO:0070740">
    <property type="term" value="F:tubulin-glutamic acid ligase activity"/>
    <property type="evidence" value="ECO:0007669"/>
    <property type="project" value="TreeGrafter"/>
</dbReference>
<dbReference type="Proteomes" id="UP000694925">
    <property type="component" value="Unplaced"/>
</dbReference>
<dbReference type="GO" id="GO:0015631">
    <property type="term" value="F:tubulin binding"/>
    <property type="evidence" value="ECO:0007669"/>
    <property type="project" value="TreeGrafter"/>
</dbReference>
<keyword evidence="1" id="KW-0436">Ligase</keyword>
<evidence type="ECO:0000256" key="1">
    <source>
        <dbReference type="ARBA" id="ARBA00022598"/>
    </source>
</evidence>
<dbReference type="KEGG" id="ccal:113464708"/>
<feature type="region of interest" description="Disordered" evidence="4">
    <location>
        <begin position="55"/>
        <end position="81"/>
    </location>
</feature>
<dbReference type="RefSeq" id="XP_026671941.1">
    <property type="nucleotide sequence ID" value="XM_026816140.1"/>
</dbReference>
<gene>
    <name evidence="6" type="primary">LOC113464708</name>
</gene>
<dbReference type="SUPFAM" id="SSF56059">
    <property type="entry name" value="Glutathione synthetase ATP-binding domain-like"/>
    <property type="match status" value="1"/>
</dbReference>
<dbReference type="PANTHER" id="PTHR12241">
    <property type="entry name" value="TUBULIN POLYGLUTAMYLASE"/>
    <property type="match status" value="1"/>
</dbReference>
<feature type="compositionally biased region" description="Basic and acidic residues" evidence="4">
    <location>
        <begin position="70"/>
        <end position="79"/>
    </location>
</feature>
<reference evidence="6" key="1">
    <citation type="submission" date="2025-08" db="UniProtKB">
        <authorList>
            <consortium name="RefSeq"/>
        </authorList>
    </citation>
    <scope>IDENTIFICATION</scope>
    <source>
        <tissue evidence="6">Whole body</tissue>
    </source>
</reference>
<accession>A0AAJ7S603</accession>
<feature type="compositionally biased region" description="Polar residues" evidence="4">
    <location>
        <begin position="16"/>
        <end position="29"/>
    </location>
</feature>
<protein>
    <submittedName>
        <fullName evidence="6">Tubulin polyglutamylase TTLL4-like</fullName>
    </submittedName>
</protein>
<dbReference type="PANTHER" id="PTHR12241:SF162">
    <property type="entry name" value="TUBULIN MONOGLUTAMYLASE TTLL4"/>
    <property type="match status" value="1"/>
</dbReference>
<evidence type="ECO:0000313" key="6">
    <source>
        <dbReference type="RefSeq" id="XP_026671941.1"/>
    </source>
</evidence>
<evidence type="ECO:0000256" key="3">
    <source>
        <dbReference type="ARBA" id="ARBA00022840"/>
    </source>
</evidence>
<dbReference type="Pfam" id="PF03133">
    <property type="entry name" value="TTL"/>
    <property type="match status" value="1"/>
</dbReference>
<dbReference type="GO" id="GO:0005524">
    <property type="term" value="F:ATP binding"/>
    <property type="evidence" value="ECO:0007669"/>
    <property type="project" value="UniProtKB-KW"/>
</dbReference>
<dbReference type="PROSITE" id="PS51221">
    <property type="entry name" value="TTL"/>
    <property type="match status" value="1"/>
</dbReference>
<keyword evidence="3" id="KW-0067">ATP-binding</keyword>
<proteinExistence type="predicted"/>
<feature type="compositionally biased region" description="Basic and acidic residues" evidence="4">
    <location>
        <begin position="1"/>
        <end position="15"/>
    </location>
</feature>
<feature type="region of interest" description="Disordered" evidence="4">
    <location>
        <begin position="1"/>
        <end position="29"/>
    </location>
</feature>
<keyword evidence="5" id="KW-1185">Reference proteome</keyword>
<organism evidence="5 6">
    <name type="scientific">Ceratina calcarata</name>
    <dbReference type="NCBI Taxonomy" id="156304"/>
    <lineage>
        <taxon>Eukaryota</taxon>
        <taxon>Metazoa</taxon>
        <taxon>Ecdysozoa</taxon>
        <taxon>Arthropoda</taxon>
        <taxon>Hexapoda</taxon>
        <taxon>Insecta</taxon>
        <taxon>Pterygota</taxon>
        <taxon>Neoptera</taxon>
        <taxon>Endopterygota</taxon>
        <taxon>Hymenoptera</taxon>
        <taxon>Apocrita</taxon>
        <taxon>Aculeata</taxon>
        <taxon>Apoidea</taxon>
        <taxon>Anthophila</taxon>
        <taxon>Apidae</taxon>
        <taxon>Ceratina</taxon>
        <taxon>Zadontomerus</taxon>
    </lineage>
</organism>
<sequence length="626" mass="72715">MRGDLGRSDSEKDFTDGSSQCAATSTSNGMINLDSDLDEEWLTYEKVTEIILQRPKSTPIPNHRSGLHNEQPKSADILRNRKSPKCKSLKNAISSDRCSEIIFEKRGADGDKATDIVSPLPMRKSLFPHVPPYVVFKSHDHVPKKRMPKDFTQLLKWKFTTSMPRILVKILVNSGYQVVNKGNDWSGVWNLSSKDMSRYRRMKSFQKINNLPGSQNIGNKDLLWMHLNEMNRKFGPKEYSFMPKTYVLPREMQKFEGMWNRHGVGTTWIIKPTSSGRGQGIKVVNQWWEIPKWHAVIIQRYITKPKLINGLKFDLRIYVLLTSINPMRIYIYKEGLVRFASVRYVRGANLSDKYMHLTNSSVNKQNPAYVMGDGVNSFKGHKWSFASLWSYLKQEDVNVIDLWSQIKDIVVKTLVAAESSLNATISENLVSSYTCYELYGFDVLLDENLRPWLLEVNILPSLQTDSPLDTAIKGPLVRNVLNMVGYQIPKNEQISSNGVLNKKYDSIAHNYRLYSTALTLSEKMKQNEINAMQTRDEYLNRILENLTRDDLRQLIRYEDELSQAENFEKLFPTKDSHSYFKFFEMERYYDRLLDAWEHRFSDNRTLGIRKLQQYCDTMQHLDLAND</sequence>
<evidence type="ECO:0000313" key="5">
    <source>
        <dbReference type="Proteomes" id="UP000694925"/>
    </source>
</evidence>
<dbReference type="GeneID" id="113464708"/>